<evidence type="ECO:0000259" key="6">
    <source>
        <dbReference type="PROSITE" id="PS50932"/>
    </source>
</evidence>
<evidence type="ECO:0000313" key="7">
    <source>
        <dbReference type="EMBL" id="KFI48018.1"/>
    </source>
</evidence>
<feature type="domain" description="HTH lacI-type" evidence="6">
    <location>
        <begin position="62"/>
        <end position="116"/>
    </location>
</feature>
<dbReference type="Proteomes" id="UP000029108">
    <property type="component" value="Unassembled WGS sequence"/>
</dbReference>
<keyword evidence="3" id="KW-0238">DNA-binding</keyword>
<dbReference type="OrthoDB" id="3467214at2"/>
<dbReference type="SUPFAM" id="SSF53822">
    <property type="entry name" value="Periplasmic binding protein-like I"/>
    <property type="match status" value="1"/>
</dbReference>
<dbReference type="PROSITE" id="PS50932">
    <property type="entry name" value="HTH_LACI_2"/>
    <property type="match status" value="1"/>
</dbReference>
<proteinExistence type="predicted"/>
<dbReference type="CDD" id="cd06288">
    <property type="entry name" value="PBP1_sucrose_transcription_regulator"/>
    <property type="match status" value="1"/>
</dbReference>
<reference evidence="7 8" key="1">
    <citation type="submission" date="2014-03" db="EMBL/GenBank/DDBJ databases">
        <title>Genomics of Bifidobacteria.</title>
        <authorList>
            <person name="Ventura M."/>
            <person name="Milani C."/>
            <person name="Lugli G.A."/>
        </authorList>
    </citation>
    <scope>NUCLEOTIDE SEQUENCE [LARGE SCALE GENOMIC DNA]</scope>
    <source>
        <strain evidence="7 8">DSM 23969</strain>
    </source>
</reference>
<dbReference type="EMBL" id="JGYN01000030">
    <property type="protein sequence ID" value="KFI48018.1"/>
    <property type="molecule type" value="Genomic_DNA"/>
</dbReference>
<name>A0A086ZNB8_9BIFI</name>
<evidence type="ECO:0000256" key="1">
    <source>
        <dbReference type="ARBA" id="ARBA00022491"/>
    </source>
</evidence>
<dbReference type="Gene3D" id="3.40.50.2300">
    <property type="match status" value="2"/>
</dbReference>
<dbReference type="SUPFAM" id="SSF47413">
    <property type="entry name" value="lambda repressor-like DNA-binding domains"/>
    <property type="match status" value="1"/>
</dbReference>
<dbReference type="PANTHER" id="PTHR30146:SF148">
    <property type="entry name" value="HTH-TYPE TRANSCRIPTIONAL REPRESSOR PURR-RELATED"/>
    <property type="match status" value="1"/>
</dbReference>
<accession>A0A086ZNB8</accession>
<dbReference type="SMART" id="SM00354">
    <property type="entry name" value="HTH_LACI"/>
    <property type="match status" value="1"/>
</dbReference>
<dbReference type="CDD" id="cd01392">
    <property type="entry name" value="HTH_LacI"/>
    <property type="match status" value="1"/>
</dbReference>
<dbReference type="PANTHER" id="PTHR30146">
    <property type="entry name" value="LACI-RELATED TRANSCRIPTIONAL REPRESSOR"/>
    <property type="match status" value="1"/>
</dbReference>
<evidence type="ECO:0000256" key="4">
    <source>
        <dbReference type="ARBA" id="ARBA00023163"/>
    </source>
</evidence>
<dbReference type="Pfam" id="PF00356">
    <property type="entry name" value="LacI"/>
    <property type="match status" value="1"/>
</dbReference>
<dbReference type="InterPro" id="IPR010982">
    <property type="entry name" value="Lambda_DNA-bd_dom_sf"/>
</dbReference>
<gene>
    <name evidence="7" type="ORF">BBIA_0151</name>
</gene>
<feature type="compositionally biased region" description="Polar residues" evidence="5">
    <location>
        <begin position="19"/>
        <end position="32"/>
    </location>
</feature>
<dbReference type="InterPro" id="IPR028082">
    <property type="entry name" value="Peripla_BP_I"/>
</dbReference>
<evidence type="ECO:0000256" key="5">
    <source>
        <dbReference type="SAM" id="MobiDB-lite"/>
    </source>
</evidence>
<dbReference type="Gene3D" id="1.10.260.40">
    <property type="entry name" value="lambda repressor-like DNA-binding domains"/>
    <property type="match status" value="1"/>
</dbReference>
<keyword evidence="4" id="KW-0804">Transcription</keyword>
<dbReference type="InterPro" id="IPR000843">
    <property type="entry name" value="HTH_LacI"/>
</dbReference>
<evidence type="ECO:0000313" key="8">
    <source>
        <dbReference type="Proteomes" id="UP000029108"/>
    </source>
</evidence>
<dbReference type="RefSeq" id="WP_081892321.1">
    <property type="nucleotide sequence ID" value="NZ_JDUU01000004.1"/>
</dbReference>
<dbReference type="GO" id="GO:0000976">
    <property type="term" value="F:transcription cis-regulatory region binding"/>
    <property type="evidence" value="ECO:0007669"/>
    <property type="project" value="TreeGrafter"/>
</dbReference>
<organism evidence="7 8">
    <name type="scientific">Bifidobacterium biavatii DSM 23969</name>
    <dbReference type="NCBI Taxonomy" id="1437608"/>
    <lineage>
        <taxon>Bacteria</taxon>
        <taxon>Bacillati</taxon>
        <taxon>Actinomycetota</taxon>
        <taxon>Actinomycetes</taxon>
        <taxon>Bifidobacteriales</taxon>
        <taxon>Bifidobacteriaceae</taxon>
        <taxon>Bifidobacterium</taxon>
    </lineage>
</organism>
<dbReference type="AlphaFoldDB" id="A0A086ZNB8"/>
<feature type="region of interest" description="Disordered" evidence="5">
    <location>
        <begin position="1"/>
        <end position="55"/>
    </location>
</feature>
<dbReference type="eggNOG" id="COG1609">
    <property type="taxonomic scope" value="Bacteria"/>
</dbReference>
<dbReference type="GO" id="GO:0003700">
    <property type="term" value="F:DNA-binding transcription factor activity"/>
    <property type="evidence" value="ECO:0007669"/>
    <property type="project" value="TreeGrafter"/>
</dbReference>
<dbReference type="InterPro" id="IPR046335">
    <property type="entry name" value="LacI/GalR-like_sensor"/>
</dbReference>
<sequence>MPSSAIAADQPDGRRAVQPSAQPGPSTAQSAEPPSAHPQRTRSGSSSHDGSAAASALPNGKVTLADVARAAGVSLATASKAMHNVTRVSAATRARVQQTAKDMGYQPNATAQSLATGRSNAIGLITSDFQGVFSTPILLGVEDELGVRSNSVMLCNARGDAMLEKTYAQFLLSRNVDGLIIVGQDTNPRPPIDVDATVPVVYAYAPSSDPADCSITCDNVGAGRMAVEHLISCGKRRIAIIAGENAYKAAHDRVQGARAALRQAGLQPVGPVRAGGWSADWGRAATRLLLDQHVEFDGVVCQSDAIAWGCMDALKERGLNVPGDVAVIGHDDWAHIVQGLSPKLTSISNRTNEIGRMAARTIIDAVDGHPHHGVTYLPCSVSQRESTLPLSS</sequence>
<comment type="caution">
    <text evidence="7">The sequence shown here is derived from an EMBL/GenBank/DDBJ whole genome shotgun (WGS) entry which is preliminary data.</text>
</comment>
<keyword evidence="1" id="KW-0678">Repressor</keyword>
<keyword evidence="8" id="KW-1185">Reference proteome</keyword>
<dbReference type="PROSITE" id="PS00356">
    <property type="entry name" value="HTH_LACI_1"/>
    <property type="match status" value="1"/>
</dbReference>
<dbReference type="STRING" id="1437608.GCA_000771645_02007"/>
<evidence type="ECO:0000256" key="3">
    <source>
        <dbReference type="ARBA" id="ARBA00023125"/>
    </source>
</evidence>
<keyword evidence="2" id="KW-0805">Transcription regulation</keyword>
<evidence type="ECO:0000256" key="2">
    <source>
        <dbReference type="ARBA" id="ARBA00023015"/>
    </source>
</evidence>
<dbReference type="Pfam" id="PF13377">
    <property type="entry name" value="Peripla_BP_3"/>
    <property type="match status" value="1"/>
</dbReference>
<protein>
    <submittedName>
        <fullName evidence="7">Periplasmic binding protein and sugar binding domain of the LacI family protein</fullName>
    </submittedName>
</protein>
<feature type="compositionally biased region" description="Low complexity" evidence="5">
    <location>
        <begin position="43"/>
        <end position="55"/>
    </location>
</feature>